<dbReference type="AlphaFoldDB" id="A0AAW4FME8"/>
<keyword evidence="8" id="KW-1185">Reference proteome</keyword>
<feature type="transmembrane region" description="Helical" evidence="6">
    <location>
        <begin position="252"/>
        <end position="280"/>
    </location>
</feature>
<feature type="transmembrane region" description="Helical" evidence="6">
    <location>
        <begin position="160"/>
        <end position="182"/>
    </location>
</feature>
<gene>
    <name evidence="7" type="ORF">GFB56_16655</name>
</gene>
<comment type="caution">
    <text evidence="7">The sequence shown here is derived from an EMBL/GenBank/DDBJ whole genome shotgun (WGS) entry which is preliminary data.</text>
</comment>
<evidence type="ECO:0000256" key="6">
    <source>
        <dbReference type="SAM" id="Phobius"/>
    </source>
</evidence>
<dbReference type="EMBL" id="WXFA01000009">
    <property type="protein sequence ID" value="MBM3092431.1"/>
    <property type="molecule type" value="Genomic_DNA"/>
</dbReference>
<feature type="transmembrane region" description="Helical" evidence="6">
    <location>
        <begin position="93"/>
        <end position="115"/>
    </location>
</feature>
<dbReference type="Proteomes" id="UP000744980">
    <property type="component" value="Unassembled WGS sequence"/>
</dbReference>
<feature type="transmembrane region" description="Helical" evidence="6">
    <location>
        <begin position="20"/>
        <end position="37"/>
    </location>
</feature>
<dbReference type="Pfam" id="PF02653">
    <property type="entry name" value="BPD_transp_2"/>
    <property type="match status" value="1"/>
</dbReference>
<evidence type="ECO:0000256" key="3">
    <source>
        <dbReference type="ARBA" id="ARBA00022692"/>
    </source>
</evidence>
<reference evidence="7 8" key="1">
    <citation type="submission" date="2020-01" db="EMBL/GenBank/DDBJ databases">
        <title>Draft genome assembly of Ensifer adhaerens T173.</title>
        <authorList>
            <person name="Craig J.E."/>
            <person name="Stinchcombe J.R."/>
        </authorList>
    </citation>
    <scope>NUCLEOTIDE SEQUENCE [LARGE SCALE GENOMIC DNA]</scope>
    <source>
        <strain evidence="7 8">T173</strain>
    </source>
</reference>
<proteinExistence type="predicted"/>
<dbReference type="PANTHER" id="PTHR32196">
    <property type="entry name" value="ABC TRANSPORTER PERMEASE PROTEIN YPHD-RELATED-RELATED"/>
    <property type="match status" value="1"/>
</dbReference>
<name>A0AAW4FME8_9HYPH</name>
<keyword evidence="2" id="KW-1003">Cell membrane</keyword>
<comment type="subcellular location">
    <subcellularLocation>
        <location evidence="1">Cell membrane</location>
        <topology evidence="1">Multi-pass membrane protein</topology>
    </subcellularLocation>
</comment>
<keyword evidence="3 6" id="KW-0812">Transmembrane</keyword>
<evidence type="ECO:0000313" key="7">
    <source>
        <dbReference type="EMBL" id="MBM3092431.1"/>
    </source>
</evidence>
<feature type="transmembrane region" description="Helical" evidence="6">
    <location>
        <begin position="208"/>
        <end position="232"/>
    </location>
</feature>
<accession>A0AAW4FME8</accession>
<keyword evidence="4 6" id="KW-1133">Transmembrane helix</keyword>
<evidence type="ECO:0000256" key="5">
    <source>
        <dbReference type="ARBA" id="ARBA00023136"/>
    </source>
</evidence>
<dbReference type="InterPro" id="IPR001851">
    <property type="entry name" value="ABC_transp_permease"/>
</dbReference>
<feature type="transmembrane region" description="Helical" evidence="6">
    <location>
        <begin position="122"/>
        <end position="140"/>
    </location>
</feature>
<dbReference type="GO" id="GO:0022857">
    <property type="term" value="F:transmembrane transporter activity"/>
    <property type="evidence" value="ECO:0007669"/>
    <property type="project" value="InterPro"/>
</dbReference>
<dbReference type="CDD" id="cd06579">
    <property type="entry name" value="TM_PBP1_transp_AraH_like"/>
    <property type="match status" value="1"/>
</dbReference>
<evidence type="ECO:0000256" key="4">
    <source>
        <dbReference type="ARBA" id="ARBA00022989"/>
    </source>
</evidence>
<evidence type="ECO:0000256" key="1">
    <source>
        <dbReference type="ARBA" id="ARBA00004651"/>
    </source>
</evidence>
<dbReference type="RefSeq" id="WP_203528286.1">
    <property type="nucleotide sequence ID" value="NZ_CP083370.1"/>
</dbReference>
<sequence length="333" mass="33716">MSGSSNFIRSIGGASGAGRALLLAALIVAFIAFVPNFTSSNNIYALFQTFALLGLVTLGLSLTMISGEFDLSVGAMVAVGGLITLKMGESSALTGVLFAVSFGAVIGFLNAAIFWRLNISSLVVTVGTMMALSGLAYWLADGRVVSSDNFDAGEFLDDPVFAILSVRSIITFVAFALVFALLRYTRSGRDIIVTGSKRRVAVAAGARVGLSLGIVFCLSGICAALAGSLLSLSLATASAQMGANIMIQAASAAILGGVALAGGVGGAGGVLVGVFILATLNNGMSLLGANAAAILLTNGLVLLAVVLADGHLVRRLLADAKDRRARQLYASGS</sequence>
<feature type="transmembrane region" description="Helical" evidence="6">
    <location>
        <begin position="287"/>
        <end position="308"/>
    </location>
</feature>
<dbReference type="GO" id="GO:0005886">
    <property type="term" value="C:plasma membrane"/>
    <property type="evidence" value="ECO:0007669"/>
    <property type="project" value="UniProtKB-SubCell"/>
</dbReference>
<protein>
    <submittedName>
        <fullName evidence="7">ABC transporter permease</fullName>
    </submittedName>
</protein>
<dbReference type="PANTHER" id="PTHR32196:SF37">
    <property type="entry name" value="L-ARABINOSE TRANSPORT SYSTEM PERMEASE PROTEIN ARAH"/>
    <property type="match status" value="1"/>
</dbReference>
<keyword evidence="5 6" id="KW-0472">Membrane</keyword>
<organism evidence="7 8">
    <name type="scientific">Ensifer canadensis</name>
    <dbReference type="NCBI Taxonomy" id="555315"/>
    <lineage>
        <taxon>Bacteria</taxon>
        <taxon>Pseudomonadati</taxon>
        <taxon>Pseudomonadota</taxon>
        <taxon>Alphaproteobacteria</taxon>
        <taxon>Hyphomicrobiales</taxon>
        <taxon>Rhizobiaceae</taxon>
        <taxon>Sinorhizobium/Ensifer group</taxon>
        <taxon>Ensifer</taxon>
    </lineage>
</organism>
<evidence type="ECO:0000313" key="8">
    <source>
        <dbReference type="Proteomes" id="UP000744980"/>
    </source>
</evidence>
<evidence type="ECO:0000256" key="2">
    <source>
        <dbReference type="ARBA" id="ARBA00022475"/>
    </source>
</evidence>
<feature type="transmembrane region" description="Helical" evidence="6">
    <location>
        <begin position="43"/>
        <end position="62"/>
    </location>
</feature>